<protein>
    <submittedName>
        <fullName evidence="2">Uncharacterized protein</fullName>
    </submittedName>
</protein>
<feature type="non-terminal residue" evidence="2">
    <location>
        <position position="70"/>
    </location>
</feature>
<name>A0ABW0XGP0_9ACTN</name>
<gene>
    <name evidence="2" type="ORF">ACFP2V_02475</name>
</gene>
<sequence length="70" mass="7787">MSRRSSTDGTDSSLRATLYSRDTVTRACSQRPNHTIPPCADDFSSGTGSLHDLRGHHLNDRTRSLEIDRT</sequence>
<reference evidence="3" key="1">
    <citation type="journal article" date="2019" name="Int. J. Syst. Evol. Microbiol.">
        <title>The Global Catalogue of Microorganisms (GCM) 10K type strain sequencing project: providing services to taxonomists for standard genome sequencing and annotation.</title>
        <authorList>
            <consortium name="The Broad Institute Genomics Platform"/>
            <consortium name="The Broad Institute Genome Sequencing Center for Infectious Disease"/>
            <person name="Wu L."/>
            <person name="Ma J."/>
        </authorList>
    </citation>
    <scope>NUCLEOTIDE SEQUENCE [LARGE SCALE GENOMIC DNA]</scope>
    <source>
        <strain evidence="3">JCM 13852</strain>
    </source>
</reference>
<keyword evidence="3" id="KW-1185">Reference proteome</keyword>
<dbReference type="Proteomes" id="UP001596183">
    <property type="component" value="Unassembled WGS sequence"/>
</dbReference>
<organism evidence="2 3">
    <name type="scientific">Streptomyces incanus</name>
    <dbReference type="NCBI Taxonomy" id="887453"/>
    <lineage>
        <taxon>Bacteria</taxon>
        <taxon>Bacillati</taxon>
        <taxon>Actinomycetota</taxon>
        <taxon>Actinomycetes</taxon>
        <taxon>Kitasatosporales</taxon>
        <taxon>Streptomycetaceae</taxon>
        <taxon>Streptomyces</taxon>
    </lineage>
</organism>
<proteinExistence type="predicted"/>
<dbReference type="EMBL" id="JBHSPC010000009">
    <property type="protein sequence ID" value="MFC5669020.1"/>
    <property type="molecule type" value="Genomic_DNA"/>
</dbReference>
<feature type="region of interest" description="Disordered" evidence="1">
    <location>
        <begin position="25"/>
        <end position="70"/>
    </location>
</feature>
<evidence type="ECO:0000256" key="1">
    <source>
        <dbReference type="SAM" id="MobiDB-lite"/>
    </source>
</evidence>
<feature type="compositionally biased region" description="Basic and acidic residues" evidence="1">
    <location>
        <begin position="51"/>
        <end position="70"/>
    </location>
</feature>
<accession>A0ABW0XGP0</accession>
<evidence type="ECO:0000313" key="3">
    <source>
        <dbReference type="Proteomes" id="UP001596183"/>
    </source>
</evidence>
<evidence type="ECO:0000313" key="2">
    <source>
        <dbReference type="EMBL" id="MFC5669020.1"/>
    </source>
</evidence>
<comment type="caution">
    <text evidence="2">The sequence shown here is derived from an EMBL/GenBank/DDBJ whole genome shotgun (WGS) entry which is preliminary data.</text>
</comment>